<dbReference type="Pfam" id="PF00122">
    <property type="entry name" value="E1-E2_ATPase"/>
    <property type="match status" value="1"/>
</dbReference>
<keyword evidence="7" id="KW-0067">ATP-binding</keyword>
<dbReference type="InterPro" id="IPR023299">
    <property type="entry name" value="ATPase_P-typ_cyto_dom_N"/>
</dbReference>
<dbReference type="InterPro" id="IPR008250">
    <property type="entry name" value="ATPase_P-typ_transduc_dom_A_sf"/>
</dbReference>
<dbReference type="GO" id="GO:0016020">
    <property type="term" value="C:membrane"/>
    <property type="evidence" value="ECO:0007669"/>
    <property type="project" value="UniProtKB-SubCell"/>
</dbReference>
<dbReference type="GO" id="GO:0008553">
    <property type="term" value="F:P-type proton-exporting transporter activity"/>
    <property type="evidence" value="ECO:0007669"/>
    <property type="project" value="InterPro"/>
</dbReference>
<dbReference type="SUPFAM" id="SSF81665">
    <property type="entry name" value="Calcium ATPase, transmembrane domain M"/>
    <property type="match status" value="1"/>
</dbReference>
<gene>
    <name evidence="14" type="ORF">MNB_SM-6-1497</name>
</gene>
<evidence type="ECO:0000256" key="11">
    <source>
        <dbReference type="ARBA" id="ARBA00023136"/>
    </source>
</evidence>
<evidence type="ECO:0000256" key="2">
    <source>
        <dbReference type="ARBA" id="ARBA00008804"/>
    </source>
</evidence>
<dbReference type="Pfam" id="PF00690">
    <property type="entry name" value="Cation_ATPase_N"/>
    <property type="match status" value="1"/>
</dbReference>
<keyword evidence="6" id="KW-0547">Nucleotide-binding</keyword>
<evidence type="ECO:0000256" key="4">
    <source>
        <dbReference type="ARBA" id="ARBA00022692"/>
    </source>
</evidence>
<comment type="subcellular location">
    <subcellularLocation>
        <location evidence="1">Membrane</location>
        <topology evidence="1">Multi-pass membrane protein</topology>
    </subcellularLocation>
</comment>
<dbReference type="SMART" id="SM00831">
    <property type="entry name" value="Cation_ATPase_N"/>
    <property type="match status" value="1"/>
</dbReference>
<evidence type="ECO:0000256" key="9">
    <source>
        <dbReference type="ARBA" id="ARBA00022967"/>
    </source>
</evidence>
<comment type="similarity">
    <text evidence="2">Belongs to the cation transport ATPase (P-type) (TC 3.A.3) family. Type IIIA subfamily.</text>
</comment>
<keyword evidence="10 12" id="KW-1133">Transmembrane helix</keyword>
<dbReference type="SUPFAM" id="SSF81653">
    <property type="entry name" value="Calcium ATPase, transduction domain A"/>
    <property type="match status" value="1"/>
</dbReference>
<keyword evidence="8" id="KW-0460">Magnesium</keyword>
<dbReference type="Pfam" id="PF08282">
    <property type="entry name" value="Hydrolase_3"/>
    <property type="match status" value="1"/>
</dbReference>
<dbReference type="Gene3D" id="3.40.50.1000">
    <property type="entry name" value="HAD superfamily/HAD-like"/>
    <property type="match status" value="1"/>
</dbReference>
<dbReference type="SFLD" id="SFLDG00002">
    <property type="entry name" value="C1.7:_P-type_atpase_like"/>
    <property type="match status" value="1"/>
</dbReference>
<keyword evidence="14" id="KW-0378">Hydrolase</keyword>
<feature type="transmembrane region" description="Helical" evidence="12">
    <location>
        <begin position="776"/>
        <end position="794"/>
    </location>
</feature>
<dbReference type="NCBIfam" id="TIGR01494">
    <property type="entry name" value="ATPase_P-type"/>
    <property type="match status" value="2"/>
</dbReference>
<protein>
    <submittedName>
        <fullName evidence="14">Lead, cadmium, zinc and mercury transporting ATPase Copper-translocating P-type ATPase</fullName>
        <ecNumber evidence="14">3.6.3.3</ecNumber>
        <ecNumber evidence="14">3.6.3.4</ecNumber>
    </submittedName>
</protein>
<dbReference type="InterPro" id="IPR023298">
    <property type="entry name" value="ATPase_P-typ_TM_dom_sf"/>
</dbReference>
<organism evidence="14">
    <name type="scientific">hydrothermal vent metagenome</name>
    <dbReference type="NCBI Taxonomy" id="652676"/>
    <lineage>
        <taxon>unclassified sequences</taxon>
        <taxon>metagenomes</taxon>
        <taxon>ecological metagenomes</taxon>
    </lineage>
</organism>
<dbReference type="Gene3D" id="2.70.150.10">
    <property type="entry name" value="Calcium-transporting ATPase, cytoplasmic transduction domain A"/>
    <property type="match status" value="1"/>
</dbReference>
<evidence type="ECO:0000256" key="8">
    <source>
        <dbReference type="ARBA" id="ARBA00022842"/>
    </source>
</evidence>
<proteinExistence type="inferred from homology"/>
<evidence type="ECO:0000256" key="1">
    <source>
        <dbReference type="ARBA" id="ARBA00004141"/>
    </source>
</evidence>
<feature type="transmembrane region" description="Helical" evidence="12">
    <location>
        <begin position="728"/>
        <end position="751"/>
    </location>
</feature>
<evidence type="ECO:0000256" key="6">
    <source>
        <dbReference type="ARBA" id="ARBA00022741"/>
    </source>
</evidence>
<dbReference type="PANTHER" id="PTHR42861">
    <property type="entry name" value="CALCIUM-TRANSPORTING ATPASE"/>
    <property type="match status" value="1"/>
</dbReference>
<dbReference type="SUPFAM" id="SSF56784">
    <property type="entry name" value="HAD-like"/>
    <property type="match status" value="1"/>
</dbReference>
<dbReference type="InterPro" id="IPR036412">
    <property type="entry name" value="HAD-like_sf"/>
</dbReference>
<dbReference type="EMBL" id="FPHK01000116">
    <property type="protein sequence ID" value="SFV68168.1"/>
    <property type="molecule type" value="Genomic_DNA"/>
</dbReference>
<name>A0A1W1CQK8_9ZZZZ</name>
<dbReference type="GO" id="GO:0005524">
    <property type="term" value="F:ATP binding"/>
    <property type="evidence" value="ECO:0007669"/>
    <property type="project" value="UniProtKB-KW"/>
</dbReference>
<feature type="transmembrane region" description="Helical" evidence="12">
    <location>
        <begin position="218"/>
        <end position="239"/>
    </location>
</feature>
<dbReference type="GO" id="GO:0120029">
    <property type="term" value="P:proton export across plasma membrane"/>
    <property type="evidence" value="ECO:0007669"/>
    <property type="project" value="InterPro"/>
</dbReference>
<evidence type="ECO:0000256" key="7">
    <source>
        <dbReference type="ARBA" id="ARBA00022840"/>
    </source>
</evidence>
<feature type="transmembrane region" description="Helical" evidence="12">
    <location>
        <begin position="687"/>
        <end position="708"/>
    </location>
</feature>
<keyword evidence="11 12" id="KW-0472">Membrane</keyword>
<reference evidence="14" key="1">
    <citation type="submission" date="2016-10" db="EMBL/GenBank/DDBJ databases">
        <authorList>
            <person name="de Groot N.N."/>
        </authorList>
    </citation>
    <scope>NUCLEOTIDE SEQUENCE</scope>
</reference>
<dbReference type="EC" id="3.6.3.4" evidence="14"/>
<dbReference type="InterPro" id="IPR018303">
    <property type="entry name" value="ATPase_P-typ_P_site"/>
</dbReference>
<dbReference type="CDD" id="cd02076">
    <property type="entry name" value="P-type_ATPase_H"/>
    <property type="match status" value="1"/>
</dbReference>
<feature type="transmembrane region" description="Helical" evidence="12">
    <location>
        <begin position="661"/>
        <end position="681"/>
    </location>
</feature>
<dbReference type="GO" id="GO:0016887">
    <property type="term" value="F:ATP hydrolysis activity"/>
    <property type="evidence" value="ECO:0007669"/>
    <property type="project" value="InterPro"/>
</dbReference>
<dbReference type="InterPro" id="IPR001757">
    <property type="entry name" value="P_typ_ATPase"/>
</dbReference>
<feature type="domain" description="Cation-transporting P-type ATPase N-terminal" evidence="13">
    <location>
        <begin position="6"/>
        <end position="68"/>
    </location>
</feature>
<dbReference type="PRINTS" id="PR00119">
    <property type="entry name" value="CATATPASE"/>
</dbReference>
<evidence type="ECO:0000259" key="13">
    <source>
        <dbReference type="SMART" id="SM00831"/>
    </source>
</evidence>
<feature type="transmembrane region" description="Helical" evidence="12">
    <location>
        <begin position="842"/>
        <end position="862"/>
    </location>
</feature>
<dbReference type="SFLD" id="SFLDS00003">
    <property type="entry name" value="Haloacid_Dehalogenase"/>
    <property type="match status" value="1"/>
</dbReference>
<dbReference type="InterPro" id="IPR059000">
    <property type="entry name" value="ATPase_P-type_domA"/>
</dbReference>
<keyword evidence="9" id="KW-1278">Translocase</keyword>
<evidence type="ECO:0000313" key="14">
    <source>
        <dbReference type="EMBL" id="SFV68168.1"/>
    </source>
</evidence>
<feature type="transmembrane region" description="Helical" evidence="12">
    <location>
        <begin position="251"/>
        <end position="277"/>
    </location>
</feature>
<evidence type="ECO:0000256" key="10">
    <source>
        <dbReference type="ARBA" id="ARBA00022989"/>
    </source>
</evidence>
<accession>A0A1W1CQK8</accession>
<keyword evidence="5" id="KW-0479">Metal-binding</keyword>
<keyword evidence="4 12" id="KW-0812">Transmembrane</keyword>
<dbReference type="AlphaFoldDB" id="A0A1W1CQK8"/>
<keyword evidence="3" id="KW-0597">Phosphoprotein</keyword>
<feature type="transmembrane region" description="Helical" evidence="12">
    <location>
        <begin position="815"/>
        <end position="836"/>
    </location>
</feature>
<evidence type="ECO:0000256" key="5">
    <source>
        <dbReference type="ARBA" id="ARBA00022723"/>
    </source>
</evidence>
<dbReference type="PROSITE" id="PS00154">
    <property type="entry name" value="ATPASE_E1_E2"/>
    <property type="match status" value="1"/>
</dbReference>
<dbReference type="Gene3D" id="1.20.1110.10">
    <property type="entry name" value="Calcium-transporting ATPase, transmembrane domain"/>
    <property type="match status" value="2"/>
</dbReference>
<dbReference type="Pfam" id="PF00702">
    <property type="entry name" value="Hydrolase"/>
    <property type="match status" value="1"/>
</dbReference>
<dbReference type="SFLD" id="SFLDF00027">
    <property type="entry name" value="p-type_atpase"/>
    <property type="match status" value="1"/>
</dbReference>
<dbReference type="InterPro" id="IPR023214">
    <property type="entry name" value="HAD_sf"/>
</dbReference>
<dbReference type="EC" id="3.6.3.3" evidence="14"/>
<dbReference type="Gene3D" id="3.40.1110.10">
    <property type="entry name" value="Calcium-transporting ATPase, cytoplasmic domain N"/>
    <property type="match status" value="1"/>
</dbReference>
<dbReference type="FunFam" id="3.40.50.1000:FF:000211">
    <property type="entry name" value="Plasma membrane ATPase"/>
    <property type="match status" value="1"/>
</dbReference>
<dbReference type="PRINTS" id="PR00120">
    <property type="entry name" value="HATPASE"/>
</dbReference>
<dbReference type="InterPro" id="IPR004014">
    <property type="entry name" value="ATPase_P-typ_cation-transptr_N"/>
</dbReference>
<evidence type="ECO:0000256" key="3">
    <source>
        <dbReference type="ARBA" id="ARBA00022553"/>
    </source>
</evidence>
<dbReference type="InterPro" id="IPR044492">
    <property type="entry name" value="P_typ_ATPase_HD_dom"/>
</dbReference>
<evidence type="ECO:0000256" key="12">
    <source>
        <dbReference type="SAM" id="Phobius"/>
    </source>
</evidence>
<sequence length="879" mass="98845">MEFLMQEKNIDDLTGLSEEEVQERLKQYGYNELNEKEESWLHRLFRRFWGPIPWMIEIAAILSAVAHRWEDFSVIMFMLLVNAFVDFYQESKALNAIAVLKQKLARKALVLRDGEWKSIDAKEIVPDDIIKIKIGDVVPADCELLGGGDFLQVDQSALTGESLPVNKQVGETLYANAIIKQGEMIAKVTATALNTYFGKTVGLVAKAEKEESGHFQKMVIKVGDFLIFVTIFLIAIIIWHGVKDHEPLIDLLIFALILTISAIPVAMPAVLTVTMALGARVLASKEAIVTKLSAIEEAAGMDILCSDKTGTLTQNKMSLAEPYLAKGFDRDKLMLFAAFASKKENEDPIEKPIFDYIKEYSLEEDLANTKMKKFVPFDPVHKKTEGVYEGYIYTKGAPQVIIELCYENEFDKKDAYKAVENFAQKGFRTLGVAYKKCEEDKYHFVGLLPLFDPPREDSKEAIAEANAKGVAVKMVTGDNTAVAKYIAGLLGIGTDIEDIKELKGESTKEYVYLSEILSRSILKTTKIDLSEEELNKTVEKIVTEVKKELAAQPLEEGSVKKHESDIIHIIENTNGFAQVFPEDKYYIVEKLQKADHIVGMTGDGVNDAPALKKADCGIAVSGATDAARAAADIVLMAPGLRVIVDAIEQARIVFERMKSYVIYRIAETIRILMFMTLAIVVFDFYPITAIMIILLALLNDIPIMTIAYDNTKVEAKPVRWNMKSIFVLSTWLGIAGVLSSFTIFYITMVYLKSHPDTAMYLPEVPAWVNMKDDKSFLGFVQTLFFVKLIIAGHYTIFNTRIADWFFKKPYPSWPLVTASLFTALAGTAIGLYSFGLIPRINWQWALFLWGYVTTWFVFNDIVKMGVIKYYKKRYGEEAL</sequence>
<dbReference type="GO" id="GO:0046872">
    <property type="term" value="F:metal ion binding"/>
    <property type="evidence" value="ECO:0007669"/>
    <property type="project" value="UniProtKB-KW"/>
</dbReference>
<dbReference type="FunFam" id="3.40.1110.10:FF:000005">
    <property type="entry name" value="Plasma membrane ATPase"/>
    <property type="match status" value="1"/>
</dbReference>
<dbReference type="FunFam" id="2.70.150.10:FF:000042">
    <property type="entry name" value="Plasma membrane ATPase"/>
    <property type="match status" value="1"/>
</dbReference>
<dbReference type="InterPro" id="IPR006534">
    <property type="entry name" value="P-type_ATPase_IIIA"/>
</dbReference>